<dbReference type="InterPro" id="IPR050300">
    <property type="entry name" value="GDXG_lipolytic_enzyme"/>
</dbReference>
<organism evidence="5 6">
    <name type="scientific">Zavarzinia compransoris</name>
    <dbReference type="NCBI Taxonomy" id="1264899"/>
    <lineage>
        <taxon>Bacteria</taxon>
        <taxon>Pseudomonadati</taxon>
        <taxon>Pseudomonadota</taxon>
        <taxon>Alphaproteobacteria</taxon>
        <taxon>Rhodospirillales</taxon>
        <taxon>Zavarziniaceae</taxon>
        <taxon>Zavarzinia</taxon>
    </lineage>
</organism>
<feature type="domain" description="Alpha/beta hydrolase fold-3" evidence="4">
    <location>
        <begin position="69"/>
        <end position="270"/>
    </location>
</feature>
<dbReference type="EMBL" id="QGLF01000001">
    <property type="protein sequence ID" value="PWR23596.1"/>
    <property type="molecule type" value="Genomic_DNA"/>
</dbReference>
<dbReference type="InterPro" id="IPR029058">
    <property type="entry name" value="AB_hydrolase_fold"/>
</dbReference>
<dbReference type="Pfam" id="PF07859">
    <property type="entry name" value="Abhydrolase_3"/>
    <property type="match status" value="1"/>
</dbReference>
<evidence type="ECO:0000259" key="4">
    <source>
        <dbReference type="Pfam" id="PF07859"/>
    </source>
</evidence>
<name>A0A317EBI6_9PROT</name>
<dbReference type="InterPro" id="IPR033140">
    <property type="entry name" value="Lipase_GDXG_put_SER_AS"/>
</dbReference>
<dbReference type="RefSeq" id="WP_109919628.1">
    <property type="nucleotide sequence ID" value="NZ_QGLF01000001.1"/>
</dbReference>
<dbReference type="PANTHER" id="PTHR48081:SF8">
    <property type="entry name" value="ALPHA_BETA HYDROLASE FOLD-3 DOMAIN-CONTAINING PROTEIN-RELATED"/>
    <property type="match status" value="1"/>
</dbReference>
<keyword evidence="2 5" id="KW-0378">Hydrolase</keyword>
<evidence type="ECO:0000256" key="1">
    <source>
        <dbReference type="ARBA" id="ARBA00010515"/>
    </source>
</evidence>
<dbReference type="AlphaFoldDB" id="A0A317EBI6"/>
<feature type="active site" evidence="3">
    <location>
        <position position="143"/>
    </location>
</feature>
<reference evidence="6" key="1">
    <citation type="submission" date="2018-05" db="EMBL/GenBank/DDBJ databases">
        <title>Zavarzinia sp. HR-AS.</title>
        <authorList>
            <person name="Lee Y."/>
            <person name="Jeon C.O."/>
        </authorList>
    </citation>
    <scope>NUCLEOTIDE SEQUENCE [LARGE SCALE GENOMIC DNA]</scope>
    <source>
        <strain evidence="6">DSM 1231</strain>
    </source>
</reference>
<evidence type="ECO:0000256" key="3">
    <source>
        <dbReference type="PROSITE-ProRule" id="PRU10038"/>
    </source>
</evidence>
<dbReference type="Proteomes" id="UP000246077">
    <property type="component" value="Unassembled WGS sequence"/>
</dbReference>
<dbReference type="PROSITE" id="PS01173">
    <property type="entry name" value="LIPASE_GDXG_HIS"/>
    <property type="match status" value="1"/>
</dbReference>
<accession>A0A317EBI6</accession>
<evidence type="ECO:0000256" key="2">
    <source>
        <dbReference type="ARBA" id="ARBA00022801"/>
    </source>
</evidence>
<dbReference type="InterPro" id="IPR013094">
    <property type="entry name" value="AB_hydrolase_3"/>
</dbReference>
<dbReference type="Gene3D" id="3.40.50.1820">
    <property type="entry name" value="alpha/beta hydrolase"/>
    <property type="match status" value="1"/>
</dbReference>
<dbReference type="OrthoDB" id="9806180at2"/>
<dbReference type="InterPro" id="IPR002168">
    <property type="entry name" value="Lipase_GDXG_HIS_AS"/>
</dbReference>
<proteinExistence type="inferred from homology"/>
<keyword evidence="6" id="KW-1185">Reference proteome</keyword>
<comment type="similarity">
    <text evidence="1">Belongs to the 'GDXG' lipolytic enzyme family.</text>
</comment>
<evidence type="ECO:0000313" key="5">
    <source>
        <dbReference type="EMBL" id="PWR23596.1"/>
    </source>
</evidence>
<dbReference type="GO" id="GO:0016787">
    <property type="term" value="F:hydrolase activity"/>
    <property type="evidence" value="ECO:0007669"/>
    <property type="project" value="UniProtKB-KW"/>
</dbReference>
<dbReference type="SUPFAM" id="SSF53474">
    <property type="entry name" value="alpha/beta-Hydrolases"/>
    <property type="match status" value="1"/>
</dbReference>
<comment type="caution">
    <text evidence="5">The sequence shown here is derived from an EMBL/GenBank/DDBJ whole genome shotgun (WGS) entry which is preliminary data.</text>
</comment>
<dbReference type="PANTHER" id="PTHR48081">
    <property type="entry name" value="AB HYDROLASE SUPERFAMILY PROTEIN C4A8.06C"/>
    <property type="match status" value="1"/>
</dbReference>
<dbReference type="PROSITE" id="PS01174">
    <property type="entry name" value="LIPASE_GDXG_SER"/>
    <property type="match status" value="1"/>
</dbReference>
<evidence type="ECO:0000313" key="6">
    <source>
        <dbReference type="Proteomes" id="UP000246077"/>
    </source>
</evidence>
<gene>
    <name evidence="5" type="ORF">DKG75_03240</name>
</gene>
<sequence length="296" mass="31345">MSLQELAAIRAALAATDREGQSFAEIRVLYEQLAPPVDPDDGTMVEAFEIGAMKAEFSVPRGADATAAILYFHGGGYCLGSLNTHRRLARSLAQAAGVAVLAIDYRLAPEAPFPAAVEDALAGYRHLIGRGIAPRRIAFAGDSAGGGLTMATMLAAKTENLPLPGAGFCISPWVDLANDLPSMALKAAEDPMISKRRLDAFTAGYLGPRDAGDPLASPLRGDLRGLPPILIQVGSAECLLDDAVHLAGNLGLAGVETRLDIWPEMIHVWHFFAPLLSEGRDAITVAGRWLGERLRT</sequence>
<protein>
    <submittedName>
        <fullName evidence="5">Alpha/beta hydrolase</fullName>
    </submittedName>
</protein>